<name>A0A9D3W7A0_9ROSI</name>
<evidence type="ECO:0000313" key="1">
    <source>
        <dbReference type="EMBL" id="KAH1114559.1"/>
    </source>
</evidence>
<gene>
    <name evidence="1" type="ORF">J1N35_007937</name>
</gene>
<feature type="non-terminal residue" evidence="1">
    <location>
        <position position="1"/>
    </location>
</feature>
<dbReference type="AlphaFoldDB" id="A0A9D3W7A0"/>
<keyword evidence="2" id="KW-1185">Reference proteome</keyword>
<dbReference type="Proteomes" id="UP000828251">
    <property type="component" value="Unassembled WGS sequence"/>
</dbReference>
<proteinExistence type="predicted"/>
<reference evidence="1 2" key="1">
    <citation type="journal article" date="2021" name="Plant Biotechnol. J.">
        <title>Multi-omics assisted identification of the key and species-specific regulatory components of drought-tolerant mechanisms in Gossypium stocksii.</title>
        <authorList>
            <person name="Yu D."/>
            <person name="Ke L."/>
            <person name="Zhang D."/>
            <person name="Wu Y."/>
            <person name="Sun Y."/>
            <person name="Mei J."/>
            <person name="Sun J."/>
            <person name="Sun Y."/>
        </authorList>
    </citation>
    <scope>NUCLEOTIDE SEQUENCE [LARGE SCALE GENOMIC DNA]</scope>
    <source>
        <strain evidence="2">cv. E1</strain>
        <tissue evidence="1">Leaf</tissue>
    </source>
</reference>
<evidence type="ECO:0000313" key="2">
    <source>
        <dbReference type="Proteomes" id="UP000828251"/>
    </source>
</evidence>
<protein>
    <submittedName>
        <fullName evidence="1">Uncharacterized protein</fullName>
    </submittedName>
</protein>
<comment type="caution">
    <text evidence="1">The sequence shown here is derived from an EMBL/GenBank/DDBJ whole genome shotgun (WGS) entry which is preliminary data.</text>
</comment>
<feature type="non-terminal residue" evidence="1">
    <location>
        <position position="56"/>
    </location>
</feature>
<accession>A0A9D3W7A0</accession>
<sequence>ELFFVVSTPIIDLLSTTFPNENLVKAQKFRESSHHPFFSHEQKRKSFKRSFAISKS</sequence>
<dbReference type="EMBL" id="JAIQCV010000003">
    <property type="protein sequence ID" value="KAH1114559.1"/>
    <property type="molecule type" value="Genomic_DNA"/>
</dbReference>
<organism evidence="1 2">
    <name type="scientific">Gossypium stocksii</name>
    <dbReference type="NCBI Taxonomy" id="47602"/>
    <lineage>
        <taxon>Eukaryota</taxon>
        <taxon>Viridiplantae</taxon>
        <taxon>Streptophyta</taxon>
        <taxon>Embryophyta</taxon>
        <taxon>Tracheophyta</taxon>
        <taxon>Spermatophyta</taxon>
        <taxon>Magnoliopsida</taxon>
        <taxon>eudicotyledons</taxon>
        <taxon>Gunneridae</taxon>
        <taxon>Pentapetalae</taxon>
        <taxon>rosids</taxon>
        <taxon>malvids</taxon>
        <taxon>Malvales</taxon>
        <taxon>Malvaceae</taxon>
        <taxon>Malvoideae</taxon>
        <taxon>Gossypium</taxon>
    </lineage>
</organism>